<dbReference type="EMBL" id="ALAO01000226">
    <property type="protein sequence ID" value="EKO38637.1"/>
    <property type="molecule type" value="Genomic_DNA"/>
</dbReference>
<evidence type="ECO:0000259" key="1">
    <source>
        <dbReference type="PROSITE" id="PS50075"/>
    </source>
</evidence>
<accession>K6FJ97</accession>
<evidence type="ECO:0000313" key="3">
    <source>
        <dbReference type="Proteomes" id="UP000006272"/>
    </source>
</evidence>
<dbReference type="Proteomes" id="UP000006272">
    <property type="component" value="Unassembled WGS sequence"/>
</dbReference>
<dbReference type="AlphaFoldDB" id="K6FJ97"/>
<dbReference type="PROSITE" id="PS50075">
    <property type="entry name" value="CARRIER"/>
    <property type="match status" value="1"/>
</dbReference>
<dbReference type="InterPro" id="IPR036736">
    <property type="entry name" value="ACP-like_sf"/>
</dbReference>
<sequence length="81" mass="8833">MAVTKAALKELLILAGVERAVVDALPSDAPMLRHGIDSLDFPSFIVVLEEHFGLTIPEAEAWELRTLDDFAAYLDARAPKA</sequence>
<dbReference type="SUPFAM" id="SSF47336">
    <property type="entry name" value="ACP-like"/>
    <property type="match status" value="1"/>
</dbReference>
<dbReference type="InterPro" id="IPR009081">
    <property type="entry name" value="PP-bd_ACP"/>
</dbReference>
<comment type="caution">
    <text evidence="2">The sequence shown here is derived from an EMBL/GenBank/DDBJ whole genome shotgun (WGS) entry which is preliminary data.</text>
</comment>
<reference evidence="2 3" key="1">
    <citation type="submission" date="2012-07" db="EMBL/GenBank/DDBJ databases">
        <title>Draft genome sequence of Desulfovibrio magneticus str. Maddingley MBC34 obtained from a metagenomic sequence of a methanogenic enrichment isolated from coal-seam formation water in Victoria, Australia.</title>
        <authorList>
            <person name="Greenfield P."/>
            <person name="Hendry P."/>
            <person name="Li D."/>
            <person name="Rosewarne C.P."/>
            <person name="Tran-Dinh N."/>
            <person name="Elbourne L.D.H."/>
            <person name="Paulsen I.T."/>
            <person name="Midgley D.J."/>
        </authorList>
    </citation>
    <scope>NUCLEOTIDE SEQUENCE [LARGE SCALE GENOMIC DNA]</scope>
    <source>
        <strain evidence="3">Maddingley MBC34</strain>
    </source>
</reference>
<evidence type="ECO:0000313" key="2">
    <source>
        <dbReference type="EMBL" id="EKO38637.1"/>
    </source>
</evidence>
<proteinExistence type="predicted"/>
<dbReference type="Gene3D" id="1.10.1200.10">
    <property type="entry name" value="ACP-like"/>
    <property type="match status" value="1"/>
</dbReference>
<gene>
    <name evidence="2" type="ORF">B193_2645</name>
</gene>
<organism evidence="2 3">
    <name type="scientific">Solidesulfovibrio magneticus str. Maddingley MBC34</name>
    <dbReference type="NCBI Taxonomy" id="1206767"/>
    <lineage>
        <taxon>Bacteria</taxon>
        <taxon>Pseudomonadati</taxon>
        <taxon>Thermodesulfobacteriota</taxon>
        <taxon>Desulfovibrionia</taxon>
        <taxon>Desulfovibrionales</taxon>
        <taxon>Desulfovibrionaceae</taxon>
        <taxon>Solidesulfovibrio</taxon>
    </lineage>
</organism>
<name>K6FJ97_9BACT</name>
<dbReference type="PATRIC" id="fig|1206767.3.peg.2593"/>
<feature type="domain" description="Carrier" evidence="1">
    <location>
        <begin position="1"/>
        <end position="78"/>
    </location>
</feature>
<protein>
    <submittedName>
        <fullName evidence="2">Acyl carrier protein</fullName>
    </submittedName>
</protein>
<dbReference type="Pfam" id="PF00550">
    <property type="entry name" value="PP-binding"/>
    <property type="match status" value="1"/>
</dbReference>